<proteinExistence type="predicted"/>
<dbReference type="EnsemblMetazoa" id="GAUT030848-RA">
    <property type="protein sequence ID" value="GAUT030848-PA"/>
    <property type="gene ID" value="GAUT030848"/>
</dbReference>
<sequence>MSSLRNDAFDMAILSKSAVQRQRAGDESSGSSVGFGQIIKMLAAASLLCTYPIQLEAAYRCAVEQLKTEEKDVIKYGVRALLVVLSSLFVFLIHPARMIFFMGIIGSICLSFLMYIVPGLVPFCTENYGKLYWMGVVGVLAILTGTVIFIAGIIENSRHCDRMEFLGFSFDAYC</sequence>
<evidence type="ECO:0008006" key="4">
    <source>
        <dbReference type="Google" id="ProtNLM"/>
    </source>
</evidence>
<feature type="transmembrane region" description="Helical" evidence="1">
    <location>
        <begin position="100"/>
        <end position="120"/>
    </location>
</feature>
<keyword evidence="1" id="KW-0472">Membrane</keyword>
<evidence type="ECO:0000313" key="2">
    <source>
        <dbReference type="EnsemblMetazoa" id="GAUT030848-PA"/>
    </source>
</evidence>
<keyword evidence="1" id="KW-1133">Transmembrane helix</keyword>
<evidence type="ECO:0000313" key="3">
    <source>
        <dbReference type="Proteomes" id="UP000078200"/>
    </source>
</evidence>
<feature type="transmembrane region" description="Helical" evidence="1">
    <location>
        <begin position="132"/>
        <end position="154"/>
    </location>
</feature>
<dbReference type="Proteomes" id="UP000078200">
    <property type="component" value="Unassembled WGS sequence"/>
</dbReference>
<organism evidence="2 3">
    <name type="scientific">Glossina austeni</name>
    <name type="common">Savannah tsetse fly</name>
    <dbReference type="NCBI Taxonomy" id="7395"/>
    <lineage>
        <taxon>Eukaryota</taxon>
        <taxon>Metazoa</taxon>
        <taxon>Ecdysozoa</taxon>
        <taxon>Arthropoda</taxon>
        <taxon>Hexapoda</taxon>
        <taxon>Insecta</taxon>
        <taxon>Pterygota</taxon>
        <taxon>Neoptera</taxon>
        <taxon>Endopterygota</taxon>
        <taxon>Diptera</taxon>
        <taxon>Brachycera</taxon>
        <taxon>Muscomorpha</taxon>
        <taxon>Hippoboscoidea</taxon>
        <taxon>Glossinidae</taxon>
        <taxon>Glossina</taxon>
    </lineage>
</organism>
<dbReference type="VEuPathDB" id="VectorBase:GAUT030848"/>
<name>A0A1A9VAA9_GLOAU</name>
<feature type="transmembrane region" description="Helical" evidence="1">
    <location>
        <begin position="76"/>
        <end position="93"/>
    </location>
</feature>
<protein>
    <recommendedName>
        <fullName evidence="4">Amino acid transporter transmembrane domain-containing protein</fullName>
    </recommendedName>
</protein>
<accession>A0A1A9VAA9</accession>
<evidence type="ECO:0000256" key="1">
    <source>
        <dbReference type="SAM" id="Phobius"/>
    </source>
</evidence>
<reference evidence="2" key="1">
    <citation type="submission" date="2020-05" db="UniProtKB">
        <authorList>
            <consortium name="EnsemblMetazoa"/>
        </authorList>
    </citation>
    <scope>IDENTIFICATION</scope>
    <source>
        <strain evidence="2">TTRI</strain>
    </source>
</reference>
<dbReference type="STRING" id="7395.A0A1A9VAA9"/>
<dbReference type="AlphaFoldDB" id="A0A1A9VAA9"/>
<keyword evidence="1" id="KW-0812">Transmembrane</keyword>
<keyword evidence="3" id="KW-1185">Reference proteome</keyword>